<evidence type="ECO:0000259" key="9">
    <source>
        <dbReference type="PROSITE" id="PS50948"/>
    </source>
</evidence>
<dbReference type="SUPFAM" id="SSF57414">
    <property type="entry name" value="Hairpin loop containing domain-like"/>
    <property type="match status" value="1"/>
</dbReference>
<keyword evidence="4" id="KW-0479">Metal-binding</keyword>
<evidence type="ECO:0000313" key="10">
    <source>
        <dbReference type="EMBL" id="CAL1530649.1"/>
    </source>
</evidence>
<dbReference type="GO" id="GO:0042806">
    <property type="term" value="F:fucose binding"/>
    <property type="evidence" value="ECO:0007669"/>
    <property type="project" value="UniProtKB-ARBA"/>
</dbReference>
<evidence type="ECO:0000256" key="2">
    <source>
        <dbReference type="ARBA" id="ARBA00010147"/>
    </source>
</evidence>
<dbReference type="InterPro" id="IPR006585">
    <property type="entry name" value="FTP1"/>
</dbReference>
<comment type="caution">
    <text evidence="10">The sequence shown here is derived from an EMBL/GenBank/DDBJ whole genome shotgun (WGS) entry which is preliminary data.</text>
</comment>
<dbReference type="AlphaFoldDB" id="A0AAV2HDW7"/>
<dbReference type="Gene3D" id="3.50.4.10">
    <property type="entry name" value="Hepatocyte Growth Factor"/>
    <property type="match status" value="1"/>
</dbReference>
<evidence type="ECO:0000256" key="1">
    <source>
        <dbReference type="ARBA" id="ARBA00002219"/>
    </source>
</evidence>
<gene>
    <name evidence="10" type="ORF">GSLYS_00004774001</name>
</gene>
<sequence>MVAVLLLVLLLLNRHDPASSAGGGSVHNAALYKPAYQSSLHDNHYAYLGNDGNNTDIFAAGHCQHTLFQDTPWWMVDLMGQFKIEKLVLTNRAEGSDRLKNFAIDIFKTDPRQLPSFPSATGQICYSQIAPLTNGTFTWQCPAPIVGRFVRLVMFAQDYLHICELEVYVSDVFYKESSFRMKLNRMLKMTPFMTVNVDGVMACSQQCSSHRENDVKCTAFNWFAVTGECQLFQVDPNNIPVPLVVQAGCNFVSERT</sequence>
<dbReference type="GO" id="GO:0010185">
    <property type="term" value="P:regulation of cellular defense response"/>
    <property type="evidence" value="ECO:0007669"/>
    <property type="project" value="UniProtKB-ARBA"/>
</dbReference>
<evidence type="ECO:0000256" key="5">
    <source>
        <dbReference type="ARBA" id="ARBA00022734"/>
    </source>
</evidence>
<reference evidence="10 11" key="1">
    <citation type="submission" date="2024-04" db="EMBL/GenBank/DDBJ databases">
        <authorList>
            <consortium name="Genoscope - CEA"/>
            <person name="William W."/>
        </authorList>
    </citation>
    <scope>NUCLEOTIDE SEQUENCE [LARGE SCALE GENOMIC DNA]</scope>
</reference>
<dbReference type="EMBL" id="CAXITT010000073">
    <property type="protein sequence ID" value="CAL1530649.1"/>
    <property type="molecule type" value="Genomic_DNA"/>
</dbReference>
<dbReference type="SUPFAM" id="SSF49785">
    <property type="entry name" value="Galactose-binding domain-like"/>
    <property type="match status" value="1"/>
</dbReference>
<keyword evidence="6" id="KW-0106">Calcium</keyword>
<feature type="chain" id="PRO_5043976830" description="Apple domain-containing protein" evidence="8">
    <location>
        <begin position="21"/>
        <end position="256"/>
    </location>
</feature>
<dbReference type="PANTHER" id="PTHR45713">
    <property type="entry name" value="FTP DOMAIN-CONTAINING PROTEIN"/>
    <property type="match status" value="1"/>
</dbReference>
<dbReference type="InterPro" id="IPR008979">
    <property type="entry name" value="Galactose-bd-like_sf"/>
</dbReference>
<evidence type="ECO:0000256" key="3">
    <source>
        <dbReference type="ARBA" id="ARBA00011233"/>
    </source>
</evidence>
<keyword evidence="11" id="KW-1185">Reference proteome</keyword>
<evidence type="ECO:0000256" key="4">
    <source>
        <dbReference type="ARBA" id="ARBA00022723"/>
    </source>
</evidence>
<dbReference type="InterPro" id="IPR051941">
    <property type="entry name" value="BG_Antigen-Binding_Lectin"/>
</dbReference>
<comment type="subunit">
    <text evidence="3">Homotrimer.</text>
</comment>
<dbReference type="Pfam" id="PF22633">
    <property type="entry name" value="F5_F8_type_C_2"/>
    <property type="match status" value="1"/>
</dbReference>
<comment type="similarity">
    <text evidence="2">Belongs to the fucolectin family.</text>
</comment>
<evidence type="ECO:0000256" key="6">
    <source>
        <dbReference type="ARBA" id="ARBA00022837"/>
    </source>
</evidence>
<evidence type="ECO:0000256" key="7">
    <source>
        <dbReference type="ARBA" id="ARBA00023157"/>
    </source>
</evidence>
<dbReference type="Proteomes" id="UP001497497">
    <property type="component" value="Unassembled WGS sequence"/>
</dbReference>
<dbReference type="GO" id="GO:0001868">
    <property type="term" value="P:regulation of complement activation, lectin pathway"/>
    <property type="evidence" value="ECO:0007669"/>
    <property type="project" value="UniProtKB-ARBA"/>
</dbReference>
<dbReference type="GO" id="GO:0046872">
    <property type="term" value="F:metal ion binding"/>
    <property type="evidence" value="ECO:0007669"/>
    <property type="project" value="UniProtKB-KW"/>
</dbReference>
<organism evidence="10 11">
    <name type="scientific">Lymnaea stagnalis</name>
    <name type="common">Great pond snail</name>
    <name type="synonym">Helix stagnalis</name>
    <dbReference type="NCBI Taxonomy" id="6523"/>
    <lineage>
        <taxon>Eukaryota</taxon>
        <taxon>Metazoa</taxon>
        <taxon>Spiralia</taxon>
        <taxon>Lophotrochozoa</taxon>
        <taxon>Mollusca</taxon>
        <taxon>Gastropoda</taxon>
        <taxon>Heterobranchia</taxon>
        <taxon>Euthyneura</taxon>
        <taxon>Panpulmonata</taxon>
        <taxon>Hygrophila</taxon>
        <taxon>Lymnaeoidea</taxon>
        <taxon>Lymnaeidae</taxon>
        <taxon>Lymnaea</taxon>
    </lineage>
</organism>
<keyword evidence="8" id="KW-0732">Signal</keyword>
<name>A0AAV2HDW7_LYMST</name>
<evidence type="ECO:0000313" key="11">
    <source>
        <dbReference type="Proteomes" id="UP001497497"/>
    </source>
</evidence>
<evidence type="ECO:0000256" key="8">
    <source>
        <dbReference type="SAM" id="SignalP"/>
    </source>
</evidence>
<feature type="signal peptide" evidence="8">
    <location>
        <begin position="1"/>
        <end position="20"/>
    </location>
</feature>
<proteinExistence type="inferred from homology"/>
<protein>
    <recommendedName>
        <fullName evidence="9">Apple domain-containing protein</fullName>
    </recommendedName>
</protein>
<keyword evidence="5" id="KW-0430">Lectin</keyword>
<dbReference type="InterPro" id="IPR003609">
    <property type="entry name" value="Pan_app"/>
</dbReference>
<feature type="domain" description="Apple" evidence="9">
    <location>
        <begin position="163"/>
        <end position="256"/>
    </location>
</feature>
<dbReference type="PROSITE" id="PS50948">
    <property type="entry name" value="PAN"/>
    <property type="match status" value="1"/>
</dbReference>
<dbReference type="SMART" id="SM00607">
    <property type="entry name" value="FTP"/>
    <property type="match status" value="1"/>
</dbReference>
<dbReference type="PANTHER" id="PTHR45713:SF6">
    <property type="entry name" value="F5_8 TYPE C DOMAIN-CONTAINING PROTEIN"/>
    <property type="match status" value="1"/>
</dbReference>
<keyword evidence="7" id="KW-1015">Disulfide bond</keyword>
<dbReference type="Pfam" id="PF00024">
    <property type="entry name" value="PAN_1"/>
    <property type="match status" value="1"/>
</dbReference>
<dbReference type="Gene3D" id="2.60.120.260">
    <property type="entry name" value="Galactose-binding domain-like"/>
    <property type="match status" value="1"/>
</dbReference>
<comment type="function">
    <text evidence="1">Acts as a defensive agent. Recognizes blood group fucosylated oligosaccharides including A, B, H and Lewis B-type antigens. Does not recognize Lewis A antigen and has low affinity for monovalent haptens.</text>
</comment>
<accession>A0AAV2HDW7</accession>